<evidence type="ECO:0000256" key="9">
    <source>
        <dbReference type="PIRSR" id="PIRSR600175-2"/>
    </source>
</evidence>
<dbReference type="PROSITE" id="PS50267">
    <property type="entry name" value="NA_NEUROTRAN_SYMP_3"/>
    <property type="match status" value="1"/>
</dbReference>
<dbReference type="AlphaFoldDB" id="A0AAW0XEB1"/>
<feature type="binding site" evidence="8">
    <location>
        <position position="384"/>
    </location>
    <ligand>
        <name>Na(+)</name>
        <dbReference type="ChEBI" id="CHEBI:29101"/>
        <label>1</label>
    </ligand>
</feature>
<evidence type="ECO:0000256" key="1">
    <source>
        <dbReference type="ARBA" id="ARBA00004141"/>
    </source>
</evidence>
<dbReference type="NCBIfam" id="NF037979">
    <property type="entry name" value="Na_transp"/>
    <property type="match status" value="1"/>
</dbReference>
<feature type="binding site" evidence="8">
    <location>
        <position position="385"/>
    </location>
    <ligand>
        <name>Na(+)</name>
        <dbReference type="ChEBI" id="CHEBI:29101"/>
        <label>1</label>
    </ligand>
</feature>
<feature type="region of interest" description="Disordered" evidence="11">
    <location>
        <begin position="1"/>
        <end position="31"/>
    </location>
</feature>
<sequence length="635" mass="71224">MTSTLTLTEPARDGQDDAGSKRRGGKEMEPRQTWENKAQFILACVGYAVGLGNLWRFPYLCYKSGGGAFLIPYFLMMFLCGIPLLLMELTVGQYTRRGPIAALEKICPIFKGAGVGTVVISFLLCTYYNVIIAWVIFYLVQSFYAELPWSHCNTTWAVNCFDDYGPGIKAPNGTKSATEEFFDEVVLQKSEGINDMGSIRFEILLALFSAWMLVYFSLWKSVKSSGRVVYVTATLPYLLIGAFLWRALTLPGANKGLQYFFEPRWELLLQAQVWVNAAAQNFNSIGIAFGSMIALASYNKFNNNIVIDTWAISITNSMTSLMAGMIVFSTLGNIALEQGKEIDDVVAEGPGLVFMVYPQALAKMPYANVWAILFFIMLLILGLDSQFATVEVIITSLQDGFPKLIRKYLKHHEILVLVVCFISFLFGLPNVMQGGIYFFQLIDYYAAAVSLMYLAFFEVAAIAWLYGAGRLAKNVREMTGRLPSRYFRFCWCLASPLLILAIWVFSMVDYKRPTYNKGEYIYPDWAIALGWMIAALSIIPIPVFAVIAIIKAKGTNLLEKLKHSVQSPIDECPCCGQAFNCLDEMHTHGEDCVDNQVQLVLYSPQENNVDSMSDFIMKENNEEITSTKINNETNI</sequence>
<evidence type="ECO:0000256" key="8">
    <source>
        <dbReference type="PIRSR" id="PIRSR600175-1"/>
    </source>
</evidence>
<evidence type="ECO:0000256" key="12">
    <source>
        <dbReference type="SAM" id="Phobius"/>
    </source>
</evidence>
<gene>
    <name evidence="13" type="ORF">OTU49_004974</name>
</gene>
<proteinExistence type="inferred from homology"/>
<evidence type="ECO:0000256" key="3">
    <source>
        <dbReference type="ARBA" id="ARBA00022448"/>
    </source>
</evidence>
<keyword evidence="8" id="KW-0479">Metal-binding</keyword>
<dbReference type="SUPFAM" id="SSF161070">
    <property type="entry name" value="SNF-like"/>
    <property type="match status" value="1"/>
</dbReference>
<feature type="transmembrane region" description="Helical" evidence="12">
    <location>
        <begin position="199"/>
        <end position="216"/>
    </location>
</feature>
<dbReference type="GO" id="GO:0046872">
    <property type="term" value="F:metal ion binding"/>
    <property type="evidence" value="ECO:0007669"/>
    <property type="project" value="UniProtKB-KW"/>
</dbReference>
<evidence type="ECO:0000256" key="7">
    <source>
        <dbReference type="ARBA" id="ARBA00023136"/>
    </source>
</evidence>
<feature type="disulfide bond" evidence="9">
    <location>
        <begin position="152"/>
        <end position="160"/>
    </location>
</feature>
<keyword evidence="14" id="KW-1185">Reference proteome</keyword>
<feature type="binding site" evidence="8">
    <location>
        <position position="381"/>
    </location>
    <ligand>
        <name>Na(+)</name>
        <dbReference type="ChEBI" id="CHEBI:29101"/>
        <label>1</label>
    </ligand>
</feature>
<keyword evidence="7 12" id="KW-0472">Membrane</keyword>
<comment type="caution">
    <text evidence="13">The sequence shown here is derived from an EMBL/GenBank/DDBJ whole genome shotgun (WGS) entry which is preliminary data.</text>
</comment>
<dbReference type="Proteomes" id="UP001445076">
    <property type="component" value="Unassembled WGS sequence"/>
</dbReference>
<feature type="binding site" evidence="8">
    <location>
        <position position="53"/>
    </location>
    <ligand>
        <name>Na(+)</name>
        <dbReference type="ChEBI" id="CHEBI:29101"/>
        <label>1</label>
    </ligand>
</feature>
<dbReference type="GO" id="GO:0005283">
    <property type="term" value="F:amino acid:sodium symporter activity"/>
    <property type="evidence" value="ECO:0007669"/>
    <property type="project" value="TreeGrafter"/>
</dbReference>
<keyword evidence="5 10" id="KW-0769">Symport</keyword>
<keyword evidence="4 10" id="KW-0812">Transmembrane</keyword>
<dbReference type="PRINTS" id="PR00176">
    <property type="entry name" value="NANEUSMPORT"/>
</dbReference>
<dbReference type="InterPro" id="IPR000175">
    <property type="entry name" value="Na/ntran_symport"/>
</dbReference>
<evidence type="ECO:0000256" key="5">
    <source>
        <dbReference type="ARBA" id="ARBA00022847"/>
    </source>
</evidence>
<feature type="transmembrane region" description="Helical" evidence="12">
    <location>
        <begin position="369"/>
        <end position="394"/>
    </location>
</feature>
<name>A0AAW0XEB1_CHEQU</name>
<dbReference type="PANTHER" id="PTHR11616">
    <property type="entry name" value="SODIUM/CHLORIDE DEPENDENT TRANSPORTER"/>
    <property type="match status" value="1"/>
</dbReference>
<dbReference type="EMBL" id="JARKIK010000044">
    <property type="protein sequence ID" value="KAK8736394.1"/>
    <property type="molecule type" value="Genomic_DNA"/>
</dbReference>
<feature type="binding site" evidence="8">
    <location>
        <position position="284"/>
    </location>
    <ligand>
        <name>Na(+)</name>
        <dbReference type="ChEBI" id="CHEBI:29101"/>
        <label>1</label>
    </ligand>
</feature>
<evidence type="ECO:0000256" key="11">
    <source>
        <dbReference type="SAM" id="MobiDB-lite"/>
    </source>
</evidence>
<evidence type="ECO:0000256" key="2">
    <source>
        <dbReference type="ARBA" id="ARBA00006459"/>
    </source>
</evidence>
<feature type="transmembrane region" description="Helical" evidence="12">
    <location>
        <begin position="228"/>
        <end position="248"/>
    </location>
</feature>
<protein>
    <recommendedName>
        <fullName evidence="10">Transporter</fullName>
    </recommendedName>
</protein>
<feature type="transmembrane region" description="Helical" evidence="12">
    <location>
        <begin position="486"/>
        <end position="505"/>
    </location>
</feature>
<evidence type="ECO:0000256" key="10">
    <source>
        <dbReference type="RuleBase" id="RU003732"/>
    </source>
</evidence>
<feature type="transmembrane region" description="Helical" evidence="12">
    <location>
        <begin position="444"/>
        <end position="466"/>
    </location>
</feature>
<comment type="similarity">
    <text evidence="2 10">Belongs to the sodium:neurotransmitter symporter (SNF) (TC 2.A.22) family.</text>
</comment>
<feature type="transmembrane region" description="Helical" evidence="12">
    <location>
        <begin position="112"/>
        <end position="140"/>
    </location>
</feature>
<feature type="transmembrane region" description="Helical" evidence="12">
    <location>
        <begin position="38"/>
        <end position="57"/>
    </location>
</feature>
<dbReference type="GO" id="GO:0005886">
    <property type="term" value="C:plasma membrane"/>
    <property type="evidence" value="ECO:0007669"/>
    <property type="project" value="TreeGrafter"/>
</dbReference>
<evidence type="ECO:0000256" key="6">
    <source>
        <dbReference type="ARBA" id="ARBA00022989"/>
    </source>
</evidence>
<feature type="transmembrane region" description="Helical" evidence="12">
    <location>
        <begin position="525"/>
        <end position="550"/>
    </location>
</feature>
<feature type="binding site" evidence="8">
    <location>
        <position position="48"/>
    </location>
    <ligand>
        <name>Na(+)</name>
        <dbReference type="ChEBI" id="CHEBI:29101"/>
        <label>1</label>
    </ligand>
</feature>
<feature type="compositionally biased region" description="Basic and acidic residues" evidence="11">
    <location>
        <begin position="10"/>
        <end position="31"/>
    </location>
</feature>
<feature type="binding site" evidence="8">
    <location>
        <position position="46"/>
    </location>
    <ligand>
        <name>Na(+)</name>
        <dbReference type="ChEBI" id="CHEBI:29101"/>
        <label>1</label>
    </ligand>
</feature>
<organism evidence="13 14">
    <name type="scientific">Cherax quadricarinatus</name>
    <name type="common">Australian red claw crayfish</name>
    <dbReference type="NCBI Taxonomy" id="27406"/>
    <lineage>
        <taxon>Eukaryota</taxon>
        <taxon>Metazoa</taxon>
        <taxon>Ecdysozoa</taxon>
        <taxon>Arthropoda</taxon>
        <taxon>Crustacea</taxon>
        <taxon>Multicrustacea</taxon>
        <taxon>Malacostraca</taxon>
        <taxon>Eumalacostraca</taxon>
        <taxon>Eucarida</taxon>
        <taxon>Decapoda</taxon>
        <taxon>Pleocyemata</taxon>
        <taxon>Astacidea</taxon>
        <taxon>Parastacoidea</taxon>
        <taxon>Parastacidae</taxon>
        <taxon>Cherax</taxon>
    </lineage>
</organism>
<feature type="binding site" evidence="8">
    <location>
        <position position="316"/>
    </location>
    <ligand>
        <name>Na(+)</name>
        <dbReference type="ChEBI" id="CHEBI:29101"/>
        <label>1</label>
    </ligand>
</feature>
<dbReference type="PANTHER" id="PTHR11616:SF303">
    <property type="entry name" value="SODIUM- AND CHLORIDE-DEPENDENT GABA TRANSPORTER INE"/>
    <property type="match status" value="1"/>
</dbReference>
<evidence type="ECO:0000313" key="13">
    <source>
        <dbReference type="EMBL" id="KAK8736394.1"/>
    </source>
</evidence>
<reference evidence="13 14" key="1">
    <citation type="journal article" date="2024" name="BMC Genomics">
        <title>Genome assembly of redclaw crayfish (Cherax quadricarinatus) provides insights into its immune adaptation and hypoxia tolerance.</title>
        <authorList>
            <person name="Liu Z."/>
            <person name="Zheng J."/>
            <person name="Li H."/>
            <person name="Fang K."/>
            <person name="Wang S."/>
            <person name="He J."/>
            <person name="Zhou D."/>
            <person name="Weng S."/>
            <person name="Chi M."/>
            <person name="Gu Z."/>
            <person name="He J."/>
            <person name="Li F."/>
            <person name="Wang M."/>
        </authorList>
    </citation>
    <scope>NUCLEOTIDE SEQUENCE [LARGE SCALE GENOMIC DNA]</scope>
    <source>
        <strain evidence="13">ZL_2023a</strain>
    </source>
</reference>
<keyword evidence="8" id="KW-0915">Sodium</keyword>
<keyword evidence="3 10" id="KW-0813">Transport</keyword>
<comment type="subcellular location">
    <subcellularLocation>
        <location evidence="1">Membrane</location>
        <topology evidence="1">Multi-pass membrane protein</topology>
    </subcellularLocation>
</comment>
<evidence type="ECO:0000256" key="4">
    <source>
        <dbReference type="ARBA" id="ARBA00022692"/>
    </source>
</evidence>
<dbReference type="InterPro" id="IPR037272">
    <property type="entry name" value="SNS_sf"/>
</dbReference>
<dbReference type="Pfam" id="PF00209">
    <property type="entry name" value="SNF"/>
    <property type="match status" value="1"/>
</dbReference>
<dbReference type="GO" id="GO:0089718">
    <property type="term" value="P:amino acid import across plasma membrane"/>
    <property type="evidence" value="ECO:0007669"/>
    <property type="project" value="TreeGrafter"/>
</dbReference>
<keyword evidence="6 12" id="KW-1133">Transmembrane helix</keyword>
<accession>A0AAW0XEB1</accession>
<feature type="binding site" evidence="8">
    <location>
        <position position="49"/>
    </location>
    <ligand>
        <name>Na(+)</name>
        <dbReference type="ChEBI" id="CHEBI:29101"/>
        <label>2</label>
    </ligand>
</feature>
<keyword evidence="9" id="KW-1015">Disulfide bond</keyword>
<feature type="transmembrane region" description="Helical" evidence="12">
    <location>
        <begin position="310"/>
        <end position="331"/>
    </location>
</feature>
<feature type="transmembrane region" description="Helical" evidence="12">
    <location>
        <begin position="69"/>
        <end position="91"/>
    </location>
</feature>
<evidence type="ECO:0000313" key="14">
    <source>
        <dbReference type="Proteomes" id="UP001445076"/>
    </source>
</evidence>
<dbReference type="PROSITE" id="PS00610">
    <property type="entry name" value="NA_NEUROTRAN_SYMP_1"/>
    <property type="match status" value="1"/>
</dbReference>
<feature type="transmembrane region" description="Helical" evidence="12">
    <location>
        <begin position="414"/>
        <end position="432"/>
    </location>
</feature>
<feature type="transmembrane region" description="Helical" evidence="12">
    <location>
        <begin position="273"/>
        <end position="298"/>
    </location>
</feature>